<keyword evidence="4 15" id="KW-0479">Metal-binding</keyword>
<dbReference type="CDD" id="cd08966">
    <property type="entry name" value="EcFpg-like_N"/>
    <property type="match status" value="1"/>
</dbReference>
<dbReference type="Gene3D" id="1.10.8.50">
    <property type="match status" value="1"/>
</dbReference>
<evidence type="ECO:0000256" key="3">
    <source>
        <dbReference type="ARBA" id="ARBA00011245"/>
    </source>
</evidence>
<name>A0A1I4RCA7_ECTMO</name>
<dbReference type="SUPFAM" id="SSF46946">
    <property type="entry name" value="S13-like H2TH domain"/>
    <property type="match status" value="1"/>
</dbReference>
<dbReference type="FunFam" id="1.10.8.50:FF:000003">
    <property type="entry name" value="Formamidopyrimidine-DNA glycosylase"/>
    <property type="match status" value="1"/>
</dbReference>
<sequence>MPELPEVETTRRGLAPHLVGQRFTHIRVREPRLRWPVPPDLAQHLTGRPVQALTRRGKYLLIHAPPGIALLHLGMSGSLRLVAQDTPAGPHDHVDLGLESGMVLRLHDPRRFGSLHWFEAAGPPHPLLARLGPEPLEPGFDGPYLYRISRGRRSSIKALIMNAQVVAGIGNIYATEALFLAGIRPRRAAGRITRAEAERLAAALRRVLEEALEQGGTTLRDFLREDGRPGYFAQSLRAYGRADHPCPVCQTPIRRIPQQGRSSYYCPRCQR</sequence>
<evidence type="ECO:0000256" key="8">
    <source>
        <dbReference type="ARBA" id="ARBA00022833"/>
    </source>
</evidence>
<comment type="catalytic activity">
    <reaction evidence="14 15">
        <text>2'-deoxyribonucleotide-(2'-deoxyribose 5'-phosphate)-2'-deoxyribonucleotide-DNA = a 3'-end 2'-deoxyribonucleotide-(2,3-dehydro-2,3-deoxyribose 5'-phosphate)-DNA + a 5'-end 5'-phospho-2'-deoxyribonucleoside-DNA + H(+)</text>
        <dbReference type="Rhea" id="RHEA:66592"/>
        <dbReference type="Rhea" id="RHEA-COMP:13180"/>
        <dbReference type="Rhea" id="RHEA-COMP:16897"/>
        <dbReference type="Rhea" id="RHEA-COMP:17067"/>
        <dbReference type="ChEBI" id="CHEBI:15378"/>
        <dbReference type="ChEBI" id="CHEBI:136412"/>
        <dbReference type="ChEBI" id="CHEBI:157695"/>
        <dbReference type="ChEBI" id="CHEBI:167181"/>
        <dbReference type="EC" id="4.2.99.18"/>
    </reaction>
</comment>
<keyword evidence="19" id="KW-1185">Reference proteome</keyword>
<dbReference type="STRING" id="195064.SAMN05421721_10795"/>
<evidence type="ECO:0000256" key="9">
    <source>
        <dbReference type="ARBA" id="ARBA00023125"/>
    </source>
</evidence>
<keyword evidence="7 15" id="KW-0378">Hydrolase</keyword>
<evidence type="ECO:0000256" key="11">
    <source>
        <dbReference type="ARBA" id="ARBA00023239"/>
    </source>
</evidence>
<dbReference type="EMBL" id="FOUO01000007">
    <property type="protein sequence ID" value="SFM49912.1"/>
    <property type="molecule type" value="Genomic_DNA"/>
</dbReference>
<dbReference type="SUPFAM" id="SSF81624">
    <property type="entry name" value="N-terminal domain of MutM-like DNA repair proteins"/>
    <property type="match status" value="1"/>
</dbReference>
<keyword evidence="5 15" id="KW-0227">DNA damage</keyword>
<dbReference type="InterPro" id="IPR012319">
    <property type="entry name" value="FPG_cat"/>
</dbReference>
<accession>A0A1I4RCA7</accession>
<dbReference type="OrthoDB" id="9800855at2"/>
<evidence type="ECO:0000256" key="2">
    <source>
        <dbReference type="ARBA" id="ARBA00009409"/>
    </source>
</evidence>
<dbReference type="Gene3D" id="3.20.190.10">
    <property type="entry name" value="MutM-like, N-terminal"/>
    <property type="match status" value="1"/>
</dbReference>
<feature type="active site" description="Schiff-base intermediate with DNA" evidence="15">
    <location>
        <position position="2"/>
    </location>
</feature>
<dbReference type="InterPro" id="IPR020629">
    <property type="entry name" value="FPG_Glyclase"/>
</dbReference>
<comment type="subunit">
    <text evidence="3 15">Monomer.</text>
</comment>
<dbReference type="InterPro" id="IPR010663">
    <property type="entry name" value="Znf_FPG/IleRS"/>
</dbReference>
<organism evidence="18 19">
    <name type="scientific">Ectothiorhodospira mobilis</name>
    <dbReference type="NCBI Taxonomy" id="195064"/>
    <lineage>
        <taxon>Bacteria</taxon>
        <taxon>Pseudomonadati</taxon>
        <taxon>Pseudomonadota</taxon>
        <taxon>Gammaproteobacteria</taxon>
        <taxon>Chromatiales</taxon>
        <taxon>Ectothiorhodospiraceae</taxon>
        <taxon>Ectothiorhodospira</taxon>
    </lineage>
</organism>
<feature type="binding site" evidence="15">
    <location>
        <position position="152"/>
    </location>
    <ligand>
        <name>DNA</name>
        <dbReference type="ChEBI" id="CHEBI:16991"/>
    </ligand>
</feature>
<protein>
    <recommendedName>
        <fullName evidence="15">Formamidopyrimidine-DNA glycosylase</fullName>
        <shortName evidence="15">Fapy-DNA glycosylase</shortName>
        <ecNumber evidence="15">3.2.2.23</ecNumber>
    </recommendedName>
    <alternativeName>
        <fullName evidence="15">DNA-(apurinic or apyrimidinic site) lyase MutM</fullName>
        <shortName evidence="15">AP lyase MutM</shortName>
        <ecNumber evidence="15">4.2.99.18</ecNumber>
    </alternativeName>
</protein>
<dbReference type="GO" id="GO:0006284">
    <property type="term" value="P:base-excision repair"/>
    <property type="evidence" value="ECO:0007669"/>
    <property type="project" value="InterPro"/>
</dbReference>
<keyword evidence="8 15" id="KW-0862">Zinc</keyword>
<dbReference type="EC" id="3.2.2.23" evidence="15"/>
<comment type="cofactor">
    <cofactor evidence="15">
        <name>Zn(2+)</name>
        <dbReference type="ChEBI" id="CHEBI:29105"/>
    </cofactor>
    <text evidence="15">Binds 1 zinc ion per subunit.</text>
</comment>
<keyword evidence="6 15" id="KW-0863">Zinc-finger</keyword>
<dbReference type="InterPro" id="IPR000214">
    <property type="entry name" value="Znf_DNA_glyclase/AP_lyase"/>
</dbReference>
<dbReference type="GO" id="GO:0003684">
    <property type="term" value="F:damaged DNA binding"/>
    <property type="evidence" value="ECO:0007669"/>
    <property type="project" value="InterPro"/>
</dbReference>
<reference evidence="18 19" key="1">
    <citation type="submission" date="2016-10" db="EMBL/GenBank/DDBJ databases">
        <authorList>
            <person name="de Groot N.N."/>
        </authorList>
    </citation>
    <scope>NUCLEOTIDE SEQUENCE [LARGE SCALE GENOMIC DNA]</scope>
    <source>
        <strain evidence="18 19">DSM 4180</strain>
    </source>
</reference>
<feature type="active site" description="Proton donor; for beta-elimination activity" evidence="15">
    <location>
        <position position="58"/>
    </location>
</feature>
<proteinExistence type="inferred from homology"/>
<dbReference type="FunFam" id="3.20.190.10:FF:000001">
    <property type="entry name" value="Formamidopyrimidine-DNA glycosylase"/>
    <property type="match status" value="1"/>
</dbReference>
<evidence type="ECO:0000256" key="13">
    <source>
        <dbReference type="ARBA" id="ARBA00023295"/>
    </source>
</evidence>
<feature type="binding site" evidence="15">
    <location>
        <position position="110"/>
    </location>
    <ligand>
        <name>DNA</name>
        <dbReference type="ChEBI" id="CHEBI:16991"/>
    </ligand>
</feature>
<evidence type="ECO:0000256" key="1">
    <source>
        <dbReference type="ARBA" id="ARBA00001668"/>
    </source>
</evidence>
<dbReference type="AlphaFoldDB" id="A0A1I4RCA7"/>
<dbReference type="InterPro" id="IPR035937">
    <property type="entry name" value="FPG_N"/>
</dbReference>
<keyword evidence="12 15" id="KW-0511">Multifunctional enzyme</keyword>
<dbReference type="EC" id="4.2.99.18" evidence="15"/>
<comment type="function">
    <text evidence="15">Involved in base excision repair of DNA damaged by oxidation or by mutagenic agents. Acts as DNA glycosylase that recognizes and removes damaged bases. Has a preference for oxidized purines, such as 7,8-dihydro-8-oxoguanine (8-oxoG). Has AP (apurinic/apyrimidinic) lyase activity and introduces nicks in the DNA strand. Cleaves the DNA backbone by beta-delta elimination to generate a single-strand break at the site of the removed base with both 3'- and 5'-phosphates.</text>
</comment>
<dbReference type="NCBIfam" id="TIGR00577">
    <property type="entry name" value="fpg"/>
    <property type="match status" value="1"/>
</dbReference>
<comment type="catalytic activity">
    <reaction evidence="1 15">
        <text>Hydrolysis of DNA containing ring-opened 7-methylguanine residues, releasing 2,6-diamino-4-hydroxy-5-(N-methyl)formamidopyrimidine.</text>
        <dbReference type="EC" id="3.2.2.23"/>
    </reaction>
</comment>
<gene>
    <name evidence="15" type="primary">mutM</name>
    <name evidence="15" type="synonym">fpg</name>
    <name evidence="18" type="ORF">SAMN05421721_10795</name>
</gene>
<dbReference type="GO" id="GO:0140078">
    <property type="term" value="F:class I DNA-(apurinic or apyrimidinic site) endonuclease activity"/>
    <property type="evidence" value="ECO:0007669"/>
    <property type="project" value="UniProtKB-EC"/>
</dbReference>
<dbReference type="Pfam" id="PF06827">
    <property type="entry name" value="zf-FPG_IleRS"/>
    <property type="match status" value="1"/>
</dbReference>
<evidence type="ECO:0000259" key="16">
    <source>
        <dbReference type="PROSITE" id="PS51066"/>
    </source>
</evidence>
<dbReference type="SMART" id="SM00898">
    <property type="entry name" value="Fapy_DNA_glyco"/>
    <property type="match status" value="1"/>
</dbReference>
<dbReference type="HAMAP" id="MF_00103">
    <property type="entry name" value="Fapy_DNA_glycosyl"/>
    <property type="match status" value="1"/>
</dbReference>
<dbReference type="PANTHER" id="PTHR22993:SF9">
    <property type="entry name" value="FORMAMIDOPYRIMIDINE-DNA GLYCOSYLASE"/>
    <property type="match status" value="1"/>
</dbReference>
<dbReference type="Pfam" id="PF01149">
    <property type="entry name" value="Fapy_DNA_glyco"/>
    <property type="match status" value="1"/>
</dbReference>
<evidence type="ECO:0000256" key="12">
    <source>
        <dbReference type="ARBA" id="ARBA00023268"/>
    </source>
</evidence>
<keyword evidence="9 15" id="KW-0238">DNA-binding</keyword>
<dbReference type="GO" id="GO:0034039">
    <property type="term" value="F:8-oxo-7,8-dihydroguanine DNA N-glycosylase activity"/>
    <property type="evidence" value="ECO:0007669"/>
    <property type="project" value="TreeGrafter"/>
</dbReference>
<evidence type="ECO:0000256" key="10">
    <source>
        <dbReference type="ARBA" id="ARBA00023204"/>
    </source>
</evidence>
<feature type="active site" description="Proton donor" evidence="15">
    <location>
        <position position="3"/>
    </location>
</feature>
<feature type="domain" description="Formamidopyrimidine-DNA glycosylase catalytic" evidence="17">
    <location>
        <begin position="2"/>
        <end position="113"/>
    </location>
</feature>
<dbReference type="GO" id="GO:0008270">
    <property type="term" value="F:zinc ion binding"/>
    <property type="evidence" value="ECO:0007669"/>
    <property type="project" value="UniProtKB-UniRule"/>
</dbReference>
<keyword evidence="13 15" id="KW-0326">Glycosidase</keyword>
<evidence type="ECO:0000256" key="7">
    <source>
        <dbReference type="ARBA" id="ARBA00022801"/>
    </source>
</evidence>
<evidence type="ECO:0000256" key="14">
    <source>
        <dbReference type="ARBA" id="ARBA00044632"/>
    </source>
</evidence>
<dbReference type="PANTHER" id="PTHR22993">
    <property type="entry name" value="FORMAMIDOPYRIMIDINE-DNA GLYCOSYLASE"/>
    <property type="match status" value="1"/>
</dbReference>
<dbReference type="Pfam" id="PF06831">
    <property type="entry name" value="H2TH"/>
    <property type="match status" value="1"/>
</dbReference>
<feature type="active site" description="Proton donor; for delta-elimination activity" evidence="15">
    <location>
        <position position="261"/>
    </location>
</feature>
<dbReference type="PROSITE" id="PS51066">
    <property type="entry name" value="ZF_FPG_2"/>
    <property type="match status" value="1"/>
</dbReference>
<dbReference type="SMART" id="SM01232">
    <property type="entry name" value="H2TH"/>
    <property type="match status" value="1"/>
</dbReference>
<dbReference type="Proteomes" id="UP000199556">
    <property type="component" value="Unassembled WGS sequence"/>
</dbReference>
<evidence type="ECO:0000256" key="5">
    <source>
        <dbReference type="ARBA" id="ARBA00022763"/>
    </source>
</evidence>
<dbReference type="InterPro" id="IPR015886">
    <property type="entry name" value="H2TH_FPG"/>
</dbReference>
<feature type="binding site" evidence="15">
    <location>
        <position position="91"/>
    </location>
    <ligand>
        <name>DNA</name>
        <dbReference type="ChEBI" id="CHEBI:16991"/>
    </ligand>
</feature>
<dbReference type="SUPFAM" id="SSF57716">
    <property type="entry name" value="Glucocorticoid receptor-like (DNA-binding domain)"/>
    <property type="match status" value="1"/>
</dbReference>
<evidence type="ECO:0000256" key="6">
    <source>
        <dbReference type="ARBA" id="ARBA00022771"/>
    </source>
</evidence>
<evidence type="ECO:0000259" key="17">
    <source>
        <dbReference type="PROSITE" id="PS51068"/>
    </source>
</evidence>
<evidence type="ECO:0000256" key="4">
    <source>
        <dbReference type="ARBA" id="ARBA00022723"/>
    </source>
</evidence>
<dbReference type="NCBIfam" id="NF002211">
    <property type="entry name" value="PRK01103.1"/>
    <property type="match status" value="1"/>
</dbReference>
<evidence type="ECO:0000256" key="15">
    <source>
        <dbReference type="HAMAP-Rule" id="MF_00103"/>
    </source>
</evidence>
<dbReference type="RefSeq" id="WP_090485019.1">
    <property type="nucleotide sequence ID" value="NZ_FOUO01000007.1"/>
</dbReference>
<keyword evidence="11 15" id="KW-0456">Lyase</keyword>
<evidence type="ECO:0000313" key="18">
    <source>
        <dbReference type="EMBL" id="SFM49912.1"/>
    </source>
</evidence>
<feature type="domain" description="FPG-type" evidence="16">
    <location>
        <begin position="237"/>
        <end position="271"/>
    </location>
</feature>
<dbReference type="PROSITE" id="PS51068">
    <property type="entry name" value="FPG_CAT"/>
    <property type="match status" value="1"/>
</dbReference>
<evidence type="ECO:0000313" key="19">
    <source>
        <dbReference type="Proteomes" id="UP000199556"/>
    </source>
</evidence>
<dbReference type="InterPro" id="IPR010979">
    <property type="entry name" value="Ribosomal_uS13-like_H2TH"/>
</dbReference>
<comment type="similarity">
    <text evidence="2 15">Belongs to the FPG family.</text>
</comment>
<keyword evidence="10 15" id="KW-0234">DNA repair</keyword>